<organism evidence="2 3">
    <name type="scientific">Desulfallas thermosapovorans DSM 6562</name>
    <dbReference type="NCBI Taxonomy" id="1121431"/>
    <lineage>
        <taxon>Bacteria</taxon>
        <taxon>Bacillati</taxon>
        <taxon>Bacillota</taxon>
        <taxon>Clostridia</taxon>
        <taxon>Eubacteriales</taxon>
        <taxon>Desulfallaceae</taxon>
        <taxon>Desulfallas</taxon>
    </lineage>
</organism>
<evidence type="ECO:0000313" key="3">
    <source>
        <dbReference type="Proteomes" id="UP000323166"/>
    </source>
</evidence>
<name>A0A5S4ZQ41_9FIRM</name>
<evidence type="ECO:0000259" key="1">
    <source>
        <dbReference type="SMART" id="SM00347"/>
    </source>
</evidence>
<dbReference type="Gene3D" id="1.10.10.10">
    <property type="entry name" value="Winged helix-like DNA-binding domain superfamily/Winged helix DNA-binding domain"/>
    <property type="match status" value="1"/>
</dbReference>
<gene>
    <name evidence="2" type="ORF">LX24_02776</name>
</gene>
<dbReference type="EMBL" id="VNHM01000021">
    <property type="protein sequence ID" value="TYO93247.1"/>
    <property type="molecule type" value="Genomic_DNA"/>
</dbReference>
<protein>
    <submittedName>
        <fullName evidence="2">Winged helix-turn-helix DNA-binding protein</fullName>
    </submittedName>
</protein>
<feature type="domain" description="HTH marR-type" evidence="1">
    <location>
        <begin position="1"/>
        <end position="93"/>
    </location>
</feature>
<dbReference type="RefSeq" id="WP_166512708.1">
    <property type="nucleotide sequence ID" value="NZ_VNHM01000021.1"/>
</dbReference>
<dbReference type="SMART" id="SM00347">
    <property type="entry name" value="HTH_MARR"/>
    <property type="match status" value="1"/>
</dbReference>
<accession>A0A5S4ZQ41</accession>
<dbReference type="Proteomes" id="UP000323166">
    <property type="component" value="Unassembled WGS sequence"/>
</dbReference>
<evidence type="ECO:0000313" key="2">
    <source>
        <dbReference type="EMBL" id="TYO93247.1"/>
    </source>
</evidence>
<dbReference type="SUPFAM" id="SSF46785">
    <property type="entry name" value="Winged helix' DNA-binding domain"/>
    <property type="match status" value="1"/>
</dbReference>
<dbReference type="AlphaFoldDB" id="A0A5S4ZQ41"/>
<dbReference type="InterPro" id="IPR036388">
    <property type="entry name" value="WH-like_DNA-bd_sf"/>
</dbReference>
<keyword evidence="2" id="KW-0238">DNA-binding</keyword>
<dbReference type="InterPro" id="IPR036390">
    <property type="entry name" value="WH_DNA-bd_sf"/>
</dbReference>
<dbReference type="GO" id="GO:0003677">
    <property type="term" value="F:DNA binding"/>
    <property type="evidence" value="ECO:0007669"/>
    <property type="project" value="UniProtKB-KW"/>
</dbReference>
<comment type="caution">
    <text evidence="2">The sequence shown here is derived from an EMBL/GenBank/DDBJ whole genome shotgun (WGS) entry which is preliminary data.</text>
</comment>
<dbReference type="GO" id="GO:0003700">
    <property type="term" value="F:DNA-binding transcription factor activity"/>
    <property type="evidence" value="ECO:0007669"/>
    <property type="project" value="InterPro"/>
</dbReference>
<keyword evidence="3" id="KW-1185">Reference proteome</keyword>
<reference evidence="2 3" key="1">
    <citation type="submission" date="2019-07" db="EMBL/GenBank/DDBJ databases">
        <title>Genomic Encyclopedia of Type Strains, Phase I: the one thousand microbial genomes (KMG-I) project.</title>
        <authorList>
            <person name="Kyrpides N."/>
        </authorList>
    </citation>
    <scope>NUCLEOTIDE SEQUENCE [LARGE SCALE GENOMIC DNA]</scope>
    <source>
        <strain evidence="2 3">DSM 6562</strain>
    </source>
</reference>
<dbReference type="InterPro" id="IPR000835">
    <property type="entry name" value="HTH_MarR-typ"/>
</dbReference>
<proteinExistence type="predicted"/>
<sequence>MSIHEYEILSHIEKNKDLSQRQIASRTGLSVGTVNLLLKKMVHKGLVKLERVNGRTLRYILTPRGMAEKTRLAYQYLKAAYKQIIKISRAMEQVITEHQVTYGPVKEIILCGSPGDVLAVLKIAAHDLGVNYRISEGINDLPEDLLENALVITWDDARVDHMDGKYNVVNILEKMS</sequence>
<dbReference type="Pfam" id="PF13412">
    <property type="entry name" value="HTH_24"/>
    <property type="match status" value="1"/>
</dbReference>